<sequence>MIIGGRGSRFHLVTPLCVSAWWSGAIGREENELSRDYVNDLSDVKESTFMQQHLFALFFVKQLVLLIAKARMPITAE</sequence>
<reference evidence="1" key="1">
    <citation type="submission" date="2019-12" db="EMBL/GenBank/DDBJ databases">
        <title>An insight into the sialome of adult female Ixodes ricinus ticks feeding for 6 days.</title>
        <authorList>
            <person name="Perner J."/>
            <person name="Ribeiro J.M.C."/>
        </authorList>
    </citation>
    <scope>NUCLEOTIDE SEQUENCE</scope>
    <source>
        <strain evidence="1">Semi-engorged</strain>
        <tissue evidence="1">Salivary glands</tissue>
    </source>
</reference>
<dbReference type="EMBL" id="GIFC01001637">
    <property type="protein sequence ID" value="MXU83720.1"/>
    <property type="molecule type" value="Transcribed_RNA"/>
</dbReference>
<accession>A0A6B0U4X2</accession>
<evidence type="ECO:0000313" key="1">
    <source>
        <dbReference type="EMBL" id="MXU83720.1"/>
    </source>
</evidence>
<protein>
    <submittedName>
        <fullName evidence="1">Putative secreted protein</fullName>
    </submittedName>
</protein>
<organism evidence="1">
    <name type="scientific">Ixodes ricinus</name>
    <name type="common">Common tick</name>
    <name type="synonym">Acarus ricinus</name>
    <dbReference type="NCBI Taxonomy" id="34613"/>
    <lineage>
        <taxon>Eukaryota</taxon>
        <taxon>Metazoa</taxon>
        <taxon>Ecdysozoa</taxon>
        <taxon>Arthropoda</taxon>
        <taxon>Chelicerata</taxon>
        <taxon>Arachnida</taxon>
        <taxon>Acari</taxon>
        <taxon>Parasitiformes</taxon>
        <taxon>Ixodida</taxon>
        <taxon>Ixodoidea</taxon>
        <taxon>Ixodidae</taxon>
        <taxon>Ixodinae</taxon>
        <taxon>Ixodes</taxon>
    </lineage>
</organism>
<dbReference type="AlphaFoldDB" id="A0A6B0U4X2"/>
<name>A0A6B0U4X2_IXORI</name>
<proteinExistence type="predicted"/>